<dbReference type="InterPro" id="IPR016162">
    <property type="entry name" value="Ald_DH_N"/>
</dbReference>
<evidence type="ECO:0000259" key="7">
    <source>
        <dbReference type="Pfam" id="PF00171"/>
    </source>
</evidence>
<accession>A0AAJ7FP64</accession>
<dbReference type="AlphaFoldDB" id="A0AAJ7FP64"/>
<evidence type="ECO:0000256" key="4">
    <source>
        <dbReference type="ARBA" id="ARBA00024226"/>
    </source>
</evidence>
<dbReference type="InterPro" id="IPR016163">
    <property type="entry name" value="Ald_DH_C"/>
</dbReference>
<dbReference type="CDD" id="cd07141">
    <property type="entry name" value="ALDH_F1AB_F2_RALDH1"/>
    <property type="match status" value="1"/>
</dbReference>
<dbReference type="FunFam" id="3.40.605.10:FF:000026">
    <property type="entry name" value="Aldehyde dehydrogenase, putative"/>
    <property type="match status" value="1"/>
</dbReference>
<dbReference type="FunFam" id="3.40.605.10:FF:000029">
    <property type="entry name" value="Aldehyde dehydrogenase, mitochondrial"/>
    <property type="match status" value="1"/>
</dbReference>
<evidence type="ECO:0000256" key="1">
    <source>
        <dbReference type="ARBA" id="ARBA00009986"/>
    </source>
</evidence>
<evidence type="ECO:0000256" key="6">
    <source>
        <dbReference type="RuleBase" id="RU003345"/>
    </source>
</evidence>
<dbReference type="CTD" id="34256"/>
<keyword evidence="2 6" id="KW-0560">Oxidoreductase</keyword>
<dbReference type="KEGG" id="ccin:107270711"/>
<comment type="similarity">
    <text evidence="1 6">Belongs to the aldehyde dehydrogenase family.</text>
</comment>
<keyword evidence="8" id="KW-1185">Reference proteome</keyword>
<evidence type="ECO:0000313" key="8">
    <source>
        <dbReference type="Proteomes" id="UP000694920"/>
    </source>
</evidence>
<dbReference type="InterPro" id="IPR029510">
    <property type="entry name" value="Ald_DH_CS_GLU"/>
</dbReference>
<proteinExistence type="inferred from homology"/>
<dbReference type="FunFam" id="3.40.309.10:FF:000001">
    <property type="entry name" value="Mitochondrial aldehyde dehydrogenase 2"/>
    <property type="match status" value="1"/>
</dbReference>
<keyword evidence="3" id="KW-0520">NAD</keyword>
<dbReference type="Pfam" id="PF00171">
    <property type="entry name" value="Aldedh"/>
    <property type="match status" value="1"/>
</dbReference>
<dbReference type="EC" id="1.2.1.3" evidence="4"/>
<dbReference type="GeneID" id="107270711"/>
<dbReference type="PANTHER" id="PTHR11699">
    <property type="entry name" value="ALDEHYDE DEHYDROGENASE-RELATED"/>
    <property type="match status" value="1"/>
</dbReference>
<evidence type="ECO:0000313" key="9">
    <source>
        <dbReference type="RefSeq" id="XP_015601454.1"/>
    </source>
</evidence>
<evidence type="ECO:0000256" key="3">
    <source>
        <dbReference type="ARBA" id="ARBA00023027"/>
    </source>
</evidence>
<dbReference type="InterPro" id="IPR016160">
    <property type="entry name" value="Ald_DH_CS_CYS"/>
</dbReference>
<dbReference type="InterPro" id="IPR015590">
    <property type="entry name" value="Aldehyde_DH_dom"/>
</dbReference>
<name>A0AAJ7FP64_CEPCN</name>
<evidence type="ECO:0000256" key="5">
    <source>
        <dbReference type="PROSITE-ProRule" id="PRU10007"/>
    </source>
</evidence>
<dbReference type="Gene3D" id="3.40.309.10">
    <property type="entry name" value="Aldehyde Dehydrogenase, Chain A, domain 2"/>
    <property type="match status" value="1"/>
</dbReference>
<dbReference type="Proteomes" id="UP000694920">
    <property type="component" value="Unplaced"/>
</dbReference>
<dbReference type="SUPFAM" id="SSF53720">
    <property type="entry name" value="ALDH-like"/>
    <property type="match status" value="1"/>
</dbReference>
<gene>
    <name evidence="9" type="primary">LOC107270711</name>
</gene>
<dbReference type="PROSITE" id="PS00687">
    <property type="entry name" value="ALDEHYDE_DEHYDR_GLU"/>
    <property type="match status" value="1"/>
</dbReference>
<dbReference type="RefSeq" id="XP_015601454.1">
    <property type="nucleotide sequence ID" value="XM_015745968.2"/>
</dbReference>
<dbReference type="PROSITE" id="PS00070">
    <property type="entry name" value="ALDEHYDE_DEHYDR_CYS"/>
    <property type="match status" value="1"/>
</dbReference>
<reference evidence="9" key="1">
    <citation type="submission" date="2025-08" db="UniProtKB">
        <authorList>
            <consortium name="RefSeq"/>
        </authorList>
    </citation>
    <scope>IDENTIFICATION</scope>
</reference>
<evidence type="ECO:0000256" key="2">
    <source>
        <dbReference type="ARBA" id="ARBA00023002"/>
    </source>
</evidence>
<protein>
    <recommendedName>
        <fullName evidence="4">aldehyde dehydrogenase (NAD(+))</fullName>
        <ecNumber evidence="4">1.2.1.3</ecNumber>
    </recommendedName>
</protein>
<dbReference type="GO" id="GO:0004029">
    <property type="term" value="F:aldehyde dehydrogenase (NAD+) activity"/>
    <property type="evidence" value="ECO:0007669"/>
    <property type="project" value="UniProtKB-EC"/>
</dbReference>
<sequence length="511" mass="55928">MLRLWKGLNLRRAFSTAATIPNPETNPSILYTGIFINNEWHKSISGKTFPSINPTTGEEIAEVQEGDAADVDQAVNAARRAFRLGSPWRTMDASQRGVLLNRLADLLERDRRYLASLETLNNGKPYSVAYEFDVPASAGTLRYYAGWADKNHGKVIPMDGKFFAYTRHEPVGVCGQIIPWNFPILMMAWKLGPALATGNVIILKPAEQTPLTALYIAQLSKEAGFPDGVINVVPGYGKAGAALVAHINVDKVAFTGSTEVGKLIKQGAALSNLKRTTLELGGKSPNVIFKDADLDHAIETAHFGLFFNMGQCCCAGSRTFVEDAIYDEFVERSAVRAKSRVVGNPFDLKVEQGPQVDHNQLEKILFMIDAGKKEGAKLVCGGDRIGDKGYFVAPTVFANVTDNMTIAREEIFGPVQQIMKFSQIDEVIKRANNSDYGLAAAVFTKDIDKANHLVQGLRAGTVWVNTYNILANQVPFGGYKMSGHGRELGEYGLEAYTEVKSVIVKINEKNS</sequence>
<dbReference type="Gene3D" id="3.40.605.10">
    <property type="entry name" value="Aldehyde Dehydrogenase, Chain A, domain 1"/>
    <property type="match status" value="1"/>
</dbReference>
<feature type="domain" description="Aldehyde dehydrogenase" evidence="7">
    <location>
        <begin position="40"/>
        <end position="502"/>
    </location>
</feature>
<feature type="active site" evidence="5">
    <location>
        <position position="279"/>
    </location>
</feature>
<dbReference type="InterPro" id="IPR016161">
    <property type="entry name" value="Ald_DH/histidinol_DH"/>
</dbReference>
<organism evidence="8 9">
    <name type="scientific">Cephus cinctus</name>
    <name type="common">Wheat stem sawfly</name>
    <dbReference type="NCBI Taxonomy" id="211228"/>
    <lineage>
        <taxon>Eukaryota</taxon>
        <taxon>Metazoa</taxon>
        <taxon>Ecdysozoa</taxon>
        <taxon>Arthropoda</taxon>
        <taxon>Hexapoda</taxon>
        <taxon>Insecta</taxon>
        <taxon>Pterygota</taxon>
        <taxon>Neoptera</taxon>
        <taxon>Endopterygota</taxon>
        <taxon>Hymenoptera</taxon>
        <taxon>Cephoidea</taxon>
        <taxon>Cephidae</taxon>
        <taxon>Cephus</taxon>
    </lineage>
</organism>